<dbReference type="EMBL" id="CAJOBC010007240">
    <property type="protein sequence ID" value="CAF3925543.1"/>
    <property type="molecule type" value="Genomic_DNA"/>
</dbReference>
<dbReference type="EMBL" id="CAJNOQ010007241">
    <property type="protein sequence ID" value="CAF1161935.1"/>
    <property type="molecule type" value="Genomic_DNA"/>
</dbReference>
<dbReference type="Proteomes" id="UP000663829">
    <property type="component" value="Unassembled WGS sequence"/>
</dbReference>
<proteinExistence type="predicted"/>
<sequence length="77" mass="8852">MHPGHSFSKAEKEIFFKVITTVESEKHGVPSGYLYNTTERLQNMLGISHGALYRLKNEMHNLQLQATAHQHQYRSAL</sequence>
<organism evidence="1 3">
    <name type="scientific">Didymodactylos carnosus</name>
    <dbReference type="NCBI Taxonomy" id="1234261"/>
    <lineage>
        <taxon>Eukaryota</taxon>
        <taxon>Metazoa</taxon>
        <taxon>Spiralia</taxon>
        <taxon>Gnathifera</taxon>
        <taxon>Rotifera</taxon>
        <taxon>Eurotatoria</taxon>
        <taxon>Bdelloidea</taxon>
        <taxon>Philodinida</taxon>
        <taxon>Philodinidae</taxon>
        <taxon>Didymodactylos</taxon>
    </lineage>
</organism>
<evidence type="ECO:0000313" key="3">
    <source>
        <dbReference type="Proteomes" id="UP000663829"/>
    </source>
</evidence>
<dbReference type="Proteomes" id="UP000681722">
    <property type="component" value="Unassembled WGS sequence"/>
</dbReference>
<protein>
    <submittedName>
        <fullName evidence="1">Uncharacterized protein</fullName>
    </submittedName>
</protein>
<gene>
    <name evidence="1" type="ORF">GPM918_LOCUS21724</name>
    <name evidence="2" type="ORF">SRO942_LOCUS21721</name>
</gene>
<evidence type="ECO:0000313" key="1">
    <source>
        <dbReference type="EMBL" id="CAF1161935.1"/>
    </source>
</evidence>
<accession>A0A814TIQ4</accession>
<evidence type="ECO:0000313" key="2">
    <source>
        <dbReference type="EMBL" id="CAF3925543.1"/>
    </source>
</evidence>
<name>A0A814TIQ4_9BILA</name>
<dbReference type="AlphaFoldDB" id="A0A814TIQ4"/>
<keyword evidence="3" id="KW-1185">Reference proteome</keyword>
<comment type="caution">
    <text evidence="1">The sequence shown here is derived from an EMBL/GenBank/DDBJ whole genome shotgun (WGS) entry which is preliminary data.</text>
</comment>
<reference evidence="1" key="1">
    <citation type="submission" date="2021-02" db="EMBL/GenBank/DDBJ databases">
        <authorList>
            <person name="Nowell W R."/>
        </authorList>
    </citation>
    <scope>NUCLEOTIDE SEQUENCE</scope>
</reference>